<protein>
    <submittedName>
        <fullName evidence="2">Chemotaxis protein</fullName>
    </submittedName>
</protein>
<comment type="caution">
    <text evidence="2">The sequence shown here is derived from an EMBL/GenBank/DDBJ whole genome shotgun (WGS) entry which is preliminary data.</text>
</comment>
<sequence length="145" mass="16622">MEFSTWIKKRIAGENISLGIPKEQQNLNGLILEEAIAFHIAWRERWITALREHREDEFDAAQVSNDALCQVGEWIYNEGKSLAKHPEYERFRELHAQFHQCAGSIVSLHQKGHFMEALATVKNELMPLSEEVGLSLGELLEASQH</sequence>
<reference evidence="2 3" key="1">
    <citation type="submission" date="2020-04" db="EMBL/GenBank/DDBJ databases">
        <title>The draft genome of Kluyvera sichuanensis strain SCKS090646.</title>
        <authorList>
            <person name="Wei L."/>
            <person name="Liu L."/>
            <person name="Feng Y."/>
            <person name="Zong Z."/>
        </authorList>
    </citation>
    <scope>NUCLEOTIDE SEQUENCE [LARGE SCALE GENOMIC DNA]</scope>
    <source>
        <strain evidence="2 3">090646</strain>
    </source>
</reference>
<dbReference type="Proteomes" id="UP000607331">
    <property type="component" value="Unassembled WGS sequence"/>
</dbReference>
<gene>
    <name evidence="2" type="ORF">HII27_23310</name>
</gene>
<evidence type="ECO:0000259" key="1">
    <source>
        <dbReference type="Pfam" id="PF13682"/>
    </source>
</evidence>
<proteinExistence type="predicted"/>
<dbReference type="EMBL" id="JABBJF010000034">
    <property type="protein sequence ID" value="MBC1188608.1"/>
    <property type="molecule type" value="Genomic_DNA"/>
</dbReference>
<dbReference type="RefSeq" id="WP_185669751.1">
    <property type="nucleotide sequence ID" value="NZ_JABBJF010000034.1"/>
</dbReference>
<dbReference type="InterPro" id="IPR025991">
    <property type="entry name" value="Chemoreceptor_zinc-bind_dom"/>
</dbReference>
<keyword evidence="3" id="KW-1185">Reference proteome</keyword>
<name>A0ABR6RZP6_9ENTR</name>
<dbReference type="Gene3D" id="1.20.120.30">
    <property type="entry name" value="Aspartate receptor, ligand-binding domain"/>
    <property type="match status" value="1"/>
</dbReference>
<accession>A0ABR6RZP6</accession>
<evidence type="ECO:0000313" key="2">
    <source>
        <dbReference type="EMBL" id="MBC1188608.1"/>
    </source>
</evidence>
<organism evidence="2 3">
    <name type="scientific">Kluyvera sichuanensis</name>
    <dbReference type="NCBI Taxonomy" id="2725494"/>
    <lineage>
        <taxon>Bacteria</taxon>
        <taxon>Pseudomonadati</taxon>
        <taxon>Pseudomonadota</taxon>
        <taxon>Gammaproteobacteria</taxon>
        <taxon>Enterobacterales</taxon>
        <taxon>Enterobacteriaceae</taxon>
        <taxon>Kluyvera</taxon>
    </lineage>
</organism>
<dbReference type="Pfam" id="PF13682">
    <property type="entry name" value="CZB"/>
    <property type="match status" value="1"/>
</dbReference>
<evidence type="ECO:0000313" key="3">
    <source>
        <dbReference type="Proteomes" id="UP000607331"/>
    </source>
</evidence>
<feature type="domain" description="Chemoreceptor zinc-binding" evidence="1">
    <location>
        <begin position="39"/>
        <end position="106"/>
    </location>
</feature>